<evidence type="ECO:0000313" key="6">
    <source>
        <dbReference type="EMBL" id="UON92571.1"/>
    </source>
</evidence>
<dbReference type="Proteomes" id="UP000829758">
    <property type="component" value="Chromosome"/>
</dbReference>
<dbReference type="InterPro" id="IPR002641">
    <property type="entry name" value="PNPLA_dom"/>
</dbReference>
<feature type="active site" description="Proton acceptor" evidence="3">
    <location>
        <position position="198"/>
    </location>
</feature>
<dbReference type="GO" id="GO:0004620">
    <property type="term" value="F:phospholipase activity"/>
    <property type="evidence" value="ECO:0007669"/>
    <property type="project" value="TreeGrafter"/>
</dbReference>
<protein>
    <submittedName>
        <fullName evidence="5">Patatin-like phospholipase family protein</fullName>
    </submittedName>
</protein>
<evidence type="ECO:0000313" key="8">
    <source>
        <dbReference type="Proteomes" id="UP001155145"/>
    </source>
</evidence>
<dbReference type="GO" id="GO:0016042">
    <property type="term" value="P:lipid catabolic process"/>
    <property type="evidence" value="ECO:0007669"/>
    <property type="project" value="UniProtKB-UniRule"/>
</dbReference>
<reference evidence="5" key="1">
    <citation type="submission" date="2021-10" db="EMBL/GenBank/DDBJ databases">
        <title>Novel species in genus Arthrobacter.</title>
        <authorList>
            <person name="Liu Y."/>
        </authorList>
    </citation>
    <scope>NUCLEOTIDE SEQUENCE</scope>
    <source>
        <strain evidence="7">zg-Y462</strain>
        <strain evidence="5">Zg-Y462</strain>
    </source>
</reference>
<dbReference type="AlphaFoldDB" id="A0A9X1M9N5"/>
<evidence type="ECO:0000256" key="3">
    <source>
        <dbReference type="PROSITE-ProRule" id="PRU01161"/>
    </source>
</evidence>
<feature type="short sequence motif" description="GXGXXG" evidence="3">
    <location>
        <begin position="23"/>
        <end position="28"/>
    </location>
</feature>
<proteinExistence type="inferred from homology"/>
<dbReference type="PROSITE" id="PS51635">
    <property type="entry name" value="PNPLA"/>
    <property type="match status" value="1"/>
</dbReference>
<gene>
    <name evidence="5" type="ORF">LJ755_12015</name>
    <name evidence="6" type="ORF">MUK71_02690</name>
</gene>
<evidence type="ECO:0000313" key="5">
    <source>
        <dbReference type="EMBL" id="MCC3273455.1"/>
    </source>
</evidence>
<dbReference type="Pfam" id="PF01734">
    <property type="entry name" value="Patatin"/>
    <property type="match status" value="1"/>
</dbReference>
<dbReference type="Proteomes" id="UP001155145">
    <property type="component" value="Unassembled WGS sequence"/>
</dbReference>
<keyword evidence="3" id="KW-0378">Hydrolase</keyword>
<evidence type="ECO:0000256" key="1">
    <source>
        <dbReference type="ARBA" id="ARBA00010240"/>
    </source>
</evidence>
<organism evidence="5 8">
    <name type="scientific">Arthrobacter zhangbolii</name>
    <dbReference type="NCBI Taxonomy" id="2886936"/>
    <lineage>
        <taxon>Bacteria</taxon>
        <taxon>Bacillati</taxon>
        <taxon>Actinomycetota</taxon>
        <taxon>Actinomycetes</taxon>
        <taxon>Micrococcales</taxon>
        <taxon>Micrococcaceae</taxon>
        <taxon>Arthrobacter</taxon>
    </lineage>
</organism>
<dbReference type="PANTHER" id="PTHR32176">
    <property type="entry name" value="XYLOSE ISOMERASE"/>
    <property type="match status" value="1"/>
</dbReference>
<dbReference type="EMBL" id="JAJFZT010000007">
    <property type="protein sequence ID" value="MCC3273455.1"/>
    <property type="molecule type" value="Genomic_DNA"/>
</dbReference>
<dbReference type="RefSeq" id="WP_244802815.1">
    <property type="nucleotide sequence ID" value="NZ_CP094984.1"/>
</dbReference>
<feature type="short sequence motif" description="GXSXG" evidence="3">
    <location>
        <begin position="55"/>
        <end position="59"/>
    </location>
</feature>
<sequence length="344" mass="36374">MDHRTRAVRRQEPFMLRILSIDGGGIRGIIPLTWLMALEEQTGQRTAELFDLVVGTSAGGMAALALVSPQHNGHGYSAEEVRRLNLDSASQVFPRSPGHPAHAAAPVGAPRYSAEPLKHYLDEALGDLPLSAAVRPVAVTTCDLAHTEALHFAGGGLEPSVLGDAPMALAAQATASLPRYFPAVPFTDTEGTARQLVDGGLAADDPALLGYSLGTVLPEAVDGVLMVSLGTGTSAGNRNAGLRLGAEQTQQTPELQVLEKDLSMVLSGPGQVARDCLELILGDRYVRIQTELLPDASHDSDNADEENLQRLIATAERMVRETAADLDRLARLLPQGPGPWLAGE</sequence>
<dbReference type="InterPro" id="IPR016035">
    <property type="entry name" value="Acyl_Trfase/lysoPLipase"/>
</dbReference>
<feature type="domain" description="PNPLA" evidence="4">
    <location>
        <begin position="19"/>
        <end position="211"/>
    </location>
</feature>
<comment type="similarity">
    <text evidence="1">Belongs to the patatin family.</text>
</comment>
<keyword evidence="7" id="KW-1185">Reference proteome</keyword>
<evidence type="ECO:0000313" key="7">
    <source>
        <dbReference type="Proteomes" id="UP000829758"/>
    </source>
</evidence>
<feature type="active site" description="Nucleophile" evidence="3">
    <location>
        <position position="57"/>
    </location>
</feature>
<dbReference type="EMBL" id="CP094984">
    <property type="protein sequence ID" value="UON92571.1"/>
    <property type="molecule type" value="Genomic_DNA"/>
</dbReference>
<dbReference type="SUPFAM" id="SSF52151">
    <property type="entry name" value="FabD/lysophospholipase-like"/>
    <property type="match status" value="1"/>
</dbReference>
<dbReference type="PANTHER" id="PTHR32176:SF92">
    <property type="entry name" value="XYLOSE ISOMERASE"/>
    <property type="match status" value="1"/>
</dbReference>
<evidence type="ECO:0000259" key="4">
    <source>
        <dbReference type="PROSITE" id="PS51635"/>
    </source>
</evidence>
<keyword evidence="3" id="KW-0442">Lipid degradation</keyword>
<dbReference type="Gene3D" id="3.40.1090.10">
    <property type="entry name" value="Cytosolic phospholipase A2 catalytic domain"/>
    <property type="match status" value="1"/>
</dbReference>
<name>A0A9X1M9N5_9MICC</name>
<keyword evidence="2 3" id="KW-0443">Lipid metabolism</keyword>
<accession>A0A9X1M9N5</accession>
<evidence type="ECO:0000256" key="2">
    <source>
        <dbReference type="ARBA" id="ARBA00023098"/>
    </source>
</evidence>
<dbReference type="GO" id="GO:0047372">
    <property type="term" value="F:monoacylglycerol lipase activity"/>
    <property type="evidence" value="ECO:0007669"/>
    <property type="project" value="TreeGrafter"/>
</dbReference>
<feature type="short sequence motif" description="DGA/G" evidence="3">
    <location>
        <begin position="198"/>
        <end position="200"/>
    </location>
</feature>